<evidence type="ECO:0000313" key="2">
    <source>
        <dbReference type="EMBL" id="ESA12290.1"/>
    </source>
</evidence>
<accession>U9TVZ4</accession>
<protein>
    <submittedName>
        <fullName evidence="2">Uncharacterized protein</fullName>
    </submittedName>
</protein>
<gene>
    <name evidence="2" type="ORF">GLOINDRAFT_347431</name>
</gene>
<sequence length="77" mass="9005">MRTSILRYSGEEERQTESSNSDSDSDYDESMEQIHDELTYPSLSPFPFPFVHLLRNFWSNAQSGLVKPTVIVRYMQL</sequence>
<evidence type="ECO:0000256" key="1">
    <source>
        <dbReference type="SAM" id="MobiDB-lite"/>
    </source>
</evidence>
<dbReference type="HOGENOM" id="CLU_2639342_0_0_1"/>
<organism evidence="2">
    <name type="scientific">Rhizophagus irregularis (strain DAOM 181602 / DAOM 197198 / MUCL 43194)</name>
    <name type="common">Arbuscular mycorrhizal fungus</name>
    <name type="synonym">Glomus intraradices</name>
    <dbReference type="NCBI Taxonomy" id="747089"/>
    <lineage>
        <taxon>Eukaryota</taxon>
        <taxon>Fungi</taxon>
        <taxon>Fungi incertae sedis</taxon>
        <taxon>Mucoromycota</taxon>
        <taxon>Glomeromycotina</taxon>
        <taxon>Glomeromycetes</taxon>
        <taxon>Glomerales</taxon>
        <taxon>Glomeraceae</taxon>
        <taxon>Rhizophagus</taxon>
    </lineage>
</organism>
<name>U9TVZ4_RHIID</name>
<proteinExistence type="predicted"/>
<dbReference type="EMBL" id="KI285091">
    <property type="protein sequence ID" value="ESA12290.1"/>
    <property type="molecule type" value="Genomic_DNA"/>
</dbReference>
<dbReference type="AlphaFoldDB" id="U9TVZ4"/>
<reference evidence="2" key="1">
    <citation type="submission" date="2013-07" db="EMBL/GenBank/DDBJ databases">
        <title>The genome of an arbuscular mycorrhizal fungus provides insights into the evolution of the oldest plant symbiosis.</title>
        <authorList>
            <consortium name="DOE Joint Genome Institute"/>
            <person name="Tisserant E."/>
            <person name="Malbreil M."/>
            <person name="Kuo A."/>
            <person name="Kohler A."/>
            <person name="Symeonidi A."/>
            <person name="Balestrini R."/>
            <person name="Charron P."/>
            <person name="Duensing N."/>
            <person name="Frei-dit-Frey N."/>
            <person name="Gianinazzi-Pearson V."/>
            <person name="Gilbert B."/>
            <person name="Handa Y."/>
            <person name="Hijri M."/>
            <person name="Kaul R."/>
            <person name="Kawaguchi M."/>
            <person name="Krajinski F."/>
            <person name="Lammers P."/>
            <person name="Lapierre D."/>
            <person name="Masclaux F.G."/>
            <person name="Murat C."/>
            <person name="Morin E."/>
            <person name="Ndikumana S."/>
            <person name="Pagni M."/>
            <person name="Petitpierre D."/>
            <person name="Requena N."/>
            <person name="Rosikiewicz P."/>
            <person name="Riley R."/>
            <person name="Saito K."/>
            <person name="San Clemente H."/>
            <person name="Shapiro H."/>
            <person name="van Tuinen D."/>
            <person name="Becard G."/>
            <person name="Bonfante P."/>
            <person name="Paszkowski U."/>
            <person name="Shachar-Hill Y."/>
            <person name="Young J.P."/>
            <person name="Sanders I.R."/>
            <person name="Henrissat B."/>
            <person name="Rensing S.A."/>
            <person name="Grigoriev I.V."/>
            <person name="Corradi N."/>
            <person name="Roux C."/>
            <person name="Martin F."/>
        </authorList>
    </citation>
    <scope>NUCLEOTIDE SEQUENCE</scope>
    <source>
        <strain evidence="2">DAOM 197198</strain>
    </source>
</reference>
<feature type="region of interest" description="Disordered" evidence="1">
    <location>
        <begin position="1"/>
        <end position="31"/>
    </location>
</feature>